<evidence type="ECO:0000256" key="3">
    <source>
        <dbReference type="ARBA" id="ARBA00023136"/>
    </source>
</evidence>
<evidence type="ECO:0000256" key="2">
    <source>
        <dbReference type="ARBA" id="ARBA00007161"/>
    </source>
</evidence>
<dbReference type="InterPro" id="IPR027705">
    <property type="entry name" value="Flotillin_fam"/>
</dbReference>
<dbReference type="InterPro" id="IPR036013">
    <property type="entry name" value="Band_7/SPFH_dom_sf"/>
</dbReference>
<dbReference type="GO" id="GO:0072659">
    <property type="term" value="P:protein localization to plasma membrane"/>
    <property type="evidence" value="ECO:0007669"/>
    <property type="project" value="TreeGrafter"/>
</dbReference>
<feature type="coiled-coil region" evidence="4">
    <location>
        <begin position="220"/>
        <end position="294"/>
    </location>
</feature>
<dbReference type="InterPro" id="IPR001107">
    <property type="entry name" value="Band_7"/>
</dbReference>
<evidence type="ECO:0000313" key="7">
    <source>
        <dbReference type="Proteomes" id="UP000236642"/>
    </source>
</evidence>
<sequence>MMIATGILMLVVVAGIIALWAWRYTKAGPNEVLIISGRKRKVVDPDGRKRIVGYRLVRGGAFVWPILERVQRLSLELLTIEIQTADAYTAQGVRMVVDAVAQVKVKGDEASIALAAEQFLSRSRDDIRRVALQVIEGHLRAVLGTMSVEDLYLRRAEFARQVREAARQDLERMGLDILSLTVRHIADEQGYLDAIGRPRIAQVRQQAAVAEAEADRVARIARLEAERAVEEARRELEARRAEADMAYELHRHRAAQAVKREEMAVHKVEKELAIEIEEKEIERKQRELAATVELPAEAEKRRILSLADAERYRLEAEALGHAEHIRATGRAEAEAMRAKAAAWREYNEAAMAQMVVDILPSLARAMAEPLAHAERIILIGDGHGGVSRFTGDLAQALAQLPILVEALTGVHLSSTFVRNPAASASKEPSD</sequence>
<comment type="caution">
    <text evidence="6">The sequence shown here is derived from an EMBL/GenBank/DDBJ whole genome shotgun (WGS) entry which is preliminary data.</text>
</comment>
<dbReference type="GO" id="GO:0002020">
    <property type="term" value="F:protease binding"/>
    <property type="evidence" value="ECO:0007669"/>
    <property type="project" value="TreeGrafter"/>
</dbReference>
<dbReference type="SMART" id="SM00244">
    <property type="entry name" value="PHB"/>
    <property type="match status" value="1"/>
</dbReference>
<evidence type="ECO:0000259" key="5">
    <source>
        <dbReference type="SMART" id="SM00244"/>
    </source>
</evidence>
<dbReference type="PANTHER" id="PTHR13806:SF46">
    <property type="entry name" value="FLOTILLIN-1-RELATED"/>
    <property type="match status" value="1"/>
</dbReference>
<name>A0A2H5Y7P6_9CHLR</name>
<evidence type="ECO:0000256" key="4">
    <source>
        <dbReference type="SAM" id="Coils"/>
    </source>
</evidence>
<dbReference type="AlphaFoldDB" id="A0A2H5Y7P6"/>
<dbReference type="CDD" id="cd03399">
    <property type="entry name" value="SPFH_flotillin"/>
    <property type="match status" value="1"/>
</dbReference>
<keyword evidence="3" id="KW-0472">Membrane</keyword>
<organism evidence="6 7">
    <name type="scientific">Candidatus Thermoflexus japonica</name>
    <dbReference type="NCBI Taxonomy" id="2035417"/>
    <lineage>
        <taxon>Bacteria</taxon>
        <taxon>Bacillati</taxon>
        <taxon>Chloroflexota</taxon>
        <taxon>Thermoflexia</taxon>
        <taxon>Thermoflexales</taxon>
        <taxon>Thermoflexaceae</taxon>
        <taxon>Thermoflexus</taxon>
    </lineage>
</organism>
<evidence type="ECO:0000256" key="1">
    <source>
        <dbReference type="ARBA" id="ARBA00004370"/>
    </source>
</evidence>
<protein>
    <submittedName>
        <fullName evidence="6">Inner membrane protein YqiK</fullName>
    </submittedName>
</protein>
<dbReference type="Gene3D" id="3.30.479.30">
    <property type="entry name" value="Band 7 domain"/>
    <property type="match status" value="1"/>
</dbReference>
<dbReference type="GO" id="GO:0005886">
    <property type="term" value="C:plasma membrane"/>
    <property type="evidence" value="ECO:0007669"/>
    <property type="project" value="TreeGrafter"/>
</dbReference>
<dbReference type="PANTHER" id="PTHR13806">
    <property type="entry name" value="FLOTILLIN-RELATED"/>
    <property type="match status" value="1"/>
</dbReference>
<evidence type="ECO:0000313" key="6">
    <source>
        <dbReference type="EMBL" id="GBD09461.1"/>
    </source>
</evidence>
<reference evidence="7" key="1">
    <citation type="submission" date="2017-09" db="EMBL/GenBank/DDBJ databases">
        <title>Metaegenomics of thermophilic ammonia-oxidizing enrichment culture.</title>
        <authorList>
            <person name="Kato S."/>
            <person name="Suzuki K."/>
        </authorList>
    </citation>
    <scope>NUCLEOTIDE SEQUENCE [LARGE SCALE GENOMIC DNA]</scope>
</reference>
<accession>A0A2H5Y7P6</accession>
<gene>
    <name evidence="6" type="primary">yqiK</name>
    <name evidence="6" type="ORF">HRbin22_01715</name>
</gene>
<dbReference type="Pfam" id="PF01145">
    <property type="entry name" value="Band_7"/>
    <property type="match status" value="1"/>
</dbReference>
<dbReference type="Proteomes" id="UP000236642">
    <property type="component" value="Unassembled WGS sequence"/>
</dbReference>
<comment type="similarity">
    <text evidence="2">Belongs to the band 7/mec-2 family. Flotillin subfamily.</text>
</comment>
<keyword evidence="4" id="KW-0175">Coiled coil</keyword>
<comment type="subcellular location">
    <subcellularLocation>
        <location evidence="1">Membrane</location>
    </subcellularLocation>
</comment>
<dbReference type="InterPro" id="IPR031905">
    <property type="entry name" value="Flotillin_C"/>
</dbReference>
<dbReference type="SUPFAM" id="SSF117892">
    <property type="entry name" value="Band 7/SPFH domain"/>
    <property type="match status" value="1"/>
</dbReference>
<dbReference type="Pfam" id="PF15975">
    <property type="entry name" value="Flot"/>
    <property type="match status" value="1"/>
</dbReference>
<feature type="domain" description="Band 7" evidence="5">
    <location>
        <begin position="22"/>
        <end position="199"/>
    </location>
</feature>
<proteinExistence type="inferred from homology"/>
<dbReference type="EMBL" id="BEHY01000044">
    <property type="protein sequence ID" value="GBD09461.1"/>
    <property type="molecule type" value="Genomic_DNA"/>
</dbReference>